<proteinExistence type="predicted"/>
<sequence length="136" mass="15424">MSVKPQNSDFPTIILGRANDKDRKSYVYADSNKIENIEVTLEKENDKYYYRYKTSRDSFPINYKAEKAEFSPDTQHIYFNILSSLRLSPEDNSGANIKLVNKTDKKVVVVVEGDDGTSPRVKIEGEGGNIEIKKGP</sequence>
<dbReference type="AlphaFoldDB" id="A0A645EBS8"/>
<evidence type="ECO:0000313" key="1">
    <source>
        <dbReference type="EMBL" id="MPM98769.1"/>
    </source>
</evidence>
<dbReference type="EMBL" id="VSSQ01044902">
    <property type="protein sequence ID" value="MPM98769.1"/>
    <property type="molecule type" value="Genomic_DNA"/>
</dbReference>
<name>A0A645EBS8_9ZZZZ</name>
<comment type="caution">
    <text evidence="1">The sequence shown here is derived from an EMBL/GenBank/DDBJ whole genome shotgun (WGS) entry which is preliminary data.</text>
</comment>
<gene>
    <name evidence="1" type="ORF">SDC9_145959</name>
</gene>
<organism evidence="1">
    <name type="scientific">bioreactor metagenome</name>
    <dbReference type="NCBI Taxonomy" id="1076179"/>
    <lineage>
        <taxon>unclassified sequences</taxon>
        <taxon>metagenomes</taxon>
        <taxon>ecological metagenomes</taxon>
    </lineage>
</organism>
<accession>A0A645EBS8</accession>
<reference evidence="1" key="1">
    <citation type="submission" date="2019-08" db="EMBL/GenBank/DDBJ databases">
        <authorList>
            <person name="Kucharzyk K."/>
            <person name="Murdoch R.W."/>
            <person name="Higgins S."/>
            <person name="Loffler F."/>
        </authorList>
    </citation>
    <scope>NUCLEOTIDE SEQUENCE</scope>
</reference>
<protein>
    <submittedName>
        <fullName evidence="1">Uncharacterized protein</fullName>
    </submittedName>
</protein>